<dbReference type="Proteomes" id="UP000263336">
    <property type="component" value="Unassembled WGS sequence"/>
</dbReference>
<dbReference type="AlphaFoldDB" id="A0A3D0ZQW8"/>
<organism evidence="1 2">
    <name type="scientific">candidate division WWE3 bacterium</name>
    <dbReference type="NCBI Taxonomy" id="2053526"/>
    <lineage>
        <taxon>Bacteria</taxon>
        <taxon>Katanobacteria</taxon>
    </lineage>
</organism>
<evidence type="ECO:0000313" key="2">
    <source>
        <dbReference type="Proteomes" id="UP000263336"/>
    </source>
</evidence>
<evidence type="ECO:0000313" key="1">
    <source>
        <dbReference type="EMBL" id="HCC42677.1"/>
    </source>
</evidence>
<reference evidence="1 2" key="1">
    <citation type="journal article" date="2018" name="Nat. Biotechnol.">
        <title>A standardized bacterial taxonomy based on genome phylogeny substantially revises the tree of life.</title>
        <authorList>
            <person name="Parks D.H."/>
            <person name="Chuvochina M."/>
            <person name="Waite D.W."/>
            <person name="Rinke C."/>
            <person name="Skarshewski A."/>
            <person name="Chaumeil P.A."/>
            <person name="Hugenholtz P."/>
        </authorList>
    </citation>
    <scope>NUCLEOTIDE SEQUENCE [LARGE SCALE GENOMIC DNA]</scope>
    <source>
        <strain evidence="1">UBA11701</strain>
    </source>
</reference>
<dbReference type="EMBL" id="DOZN01000028">
    <property type="protein sequence ID" value="HCC42677.1"/>
    <property type="molecule type" value="Genomic_DNA"/>
</dbReference>
<comment type="caution">
    <text evidence="1">The sequence shown here is derived from an EMBL/GenBank/DDBJ whole genome shotgun (WGS) entry which is preliminary data.</text>
</comment>
<gene>
    <name evidence="1" type="ORF">DEP93_04415</name>
</gene>
<name>A0A3D0ZQW8_UNCKA</name>
<accession>A0A3D0ZQW8</accession>
<proteinExistence type="predicted"/>
<sequence length="118" mass="13407">MAEVQDRLKSFILGFSLQDWLVSIPRGVTPWGKECEVFPLKEGVVFGYRWGEWTASRFLVGVLGDTEIDQHQSRTAGGWDTNTVKVLTVGSHAAVVFFHENWAYKLSVGEKTQVWVKY</sequence>
<protein>
    <submittedName>
        <fullName evidence="1">Uncharacterized protein</fullName>
    </submittedName>
</protein>